<protein>
    <submittedName>
        <fullName evidence="2">YeeE/YedE family protein</fullName>
    </submittedName>
</protein>
<evidence type="ECO:0000313" key="2">
    <source>
        <dbReference type="EMBL" id="UOD49772.1"/>
    </source>
</evidence>
<accession>A0ABY4AHK5</accession>
<dbReference type="RefSeq" id="WP_243478016.1">
    <property type="nucleotide sequence ID" value="NZ_CP063982.1"/>
</dbReference>
<feature type="transmembrane region" description="Helical" evidence="1">
    <location>
        <begin position="41"/>
        <end position="60"/>
    </location>
</feature>
<keyword evidence="1" id="KW-1133">Transmembrane helix</keyword>
<proteinExistence type="predicted"/>
<gene>
    <name evidence="2" type="ORF">DHf2319_09960</name>
</gene>
<dbReference type="Proteomes" id="UP000831607">
    <property type="component" value="Chromosome"/>
</dbReference>
<evidence type="ECO:0000313" key="3">
    <source>
        <dbReference type="Proteomes" id="UP000831607"/>
    </source>
</evidence>
<evidence type="ECO:0000256" key="1">
    <source>
        <dbReference type="SAM" id="Phobius"/>
    </source>
</evidence>
<sequence>MQTLLVFISGLVFGIGLIISGMSNPAKVINFLDIAGNWDPSLAFVMLGAIPVAFVGFRFIEKQGQTAFHEPLHLPGTKTVNRSLVIGGFVFGAGWAIAGFCPGPALVALGAGYGKAFVFVAAMLGGMLLHDRVYKHFVKDTL</sequence>
<name>A0ABY4AHK5_9BURK</name>
<dbReference type="Pfam" id="PF20398">
    <property type="entry name" value="DUF6691"/>
    <property type="match status" value="1"/>
</dbReference>
<organism evidence="2 3">
    <name type="scientific">Orrella daihaiensis</name>
    <dbReference type="NCBI Taxonomy" id="2782176"/>
    <lineage>
        <taxon>Bacteria</taxon>
        <taxon>Pseudomonadati</taxon>
        <taxon>Pseudomonadota</taxon>
        <taxon>Betaproteobacteria</taxon>
        <taxon>Burkholderiales</taxon>
        <taxon>Alcaligenaceae</taxon>
        <taxon>Orrella</taxon>
    </lineage>
</organism>
<keyword evidence="1" id="KW-0472">Membrane</keyword>
<dbReference type="InterPro" id="IPR046513">
    <property type="entry name" value="DUF6691"/>
</dbReference>
<dbReference type="EMBL" id="CP063982">
    <property type="protein sequence ID" value="UOD49772.1"/>
    <property type="molecule type" value="Genomic_DNA"/>
</dbReference>
<keyword evidence="3" id="KW-1185">Reference proteome</keyword>
<keyword evidence="1" id="KW-0812">Transmembrane</keyword>
<reference evidence="2 3" key="1">
    <citation type="submission" date="2020-11" db="EMBL/GenBank/DDBJ databases">
        <title>Algicoccus daihaiensis sp.nov., isolated from Daihai Lake in Inner Mongolia.</title>
        <authorList>
            <person name="Kai J."/>
        </authorList>
    </citation>
    <scope>NUCLEOTIDE SEQUENCE [LARGE SCALE GENOMIC DNA]</scope>
    <source>
        <strain evidence="3">f23</strain>
    </source>
</reference>
<feature type="transmembrane region" description="Helical" evidence="1">
    <location>
        <begin position="106"/>
        <end position="129"/>
    </location>
</feature>
<feature type="transmembrane region" description="Helical" evidence="1">
    <location>
        <begin position="80"/>
        <end position="100"/>
    </location>
</feature>